<comment type="caution">
    <text evidence="1">The sequence shown here is derived from an EMBL/GenBank/DDBJ whole genome shotgun (WGS) entry which is preliminary data.</text>
</comment>
<dbReference type="EMBL" id="CAVMJV010000021">
    <property type="protein sequence ID" value="CAK5070793.1"/>
    <property type="molecule type" value="Genomic_DNA"/>
</dbReference>
<proteinExistence type="predicted"/>
<protein>
    <submittedName>
        <fullName evidence="1">Uncharacterized protein</fullName>
    </submittedName>
</protein>
<evidence type="ECO:0000313" key="1">
    <source>
        <dbReference type="EMBL" id="CAK5070793.1"/>
    </source>
</evidence>
<keyword evidence="2" id="KW-1185">Reference proteome</keyword>
<gene>
    <name evidence="1" type="ORF">MENTE1834_LOCUS18742</name>
</gene>
<dbReference type="Proteomes" id="UP001497535">
    <property type="component" value="Unassembled WGS sequence"/>
</dbReference>
<organism evidence="1 2">
    <name type="scientific">Meloidogyne enterolobii</name>
    <name type="common">Root-knot nematode worm</name>
    <name type="synonym">Meloidogyne mayaguensis</name>
    <dbReference type="NCBI Taxonomy" id="390850"/>
    <lineage>
        <taxon>Eukaryota</taxon>
        <taxon>Metazoa</taxon>
        <taxon>Ecdysozoa</taxon>
        <taxon>Nematoda</taxon>
        <taxon>Chromadorea</taxon>
        <taxon>Rhabditida</taxon>
        <taxon>Tylenchina</taxon>
        <taxon>Tylenchomorpha</taxon>
        <taxon>Tylenchoidea</taxon>
        <taxon>Meloidogynidae</taxon>
        <taxon>Meloidogyninae</taxon>
        <taxon>Meloidogyne</taxon>
    </lineage>
</organism>
<accession>A0ACB0YZL8</accession>
<sequence length="199" mass="20961">MDLKITQHQNIQNPVVAVEQRETTPAPQPGIVHQGSTTILPNTATTTNPPPQQQLSQFDISPSHSVPATLGSEFVPPADGSLAQNSSTASISAAVTTGGPNADLVKTHLTFAVREEVEILRSTIMDLENKVNFLENENQILRQFAPIDFVSTLPSLQQQQISSNSISSANGGGGLTMEGGGGGGRVNSPPTTLNNQENN</sequence>
<evidence type="ECO:0000313" key="2">
    <source>
        <dbReference type="Proteomes" id="UP001497535"/>
    </source>
</evidence>
<name>A0ACB0YZL8_MELEN</name>
<reference evidence="1" key="1">
    <citation type="submission" date="2023-11" db="EMBL/GenBank/DDBJ databases">
        <authorList>
            <person name="Poullet M."/>
        </authorList>
    </citation>
    <scope>NUCLEOTIDE SEQUENCE</scope>
    <source>
        <strain evidence="1">E1834</strain>
    </source>
</reference>